<organism evidence="1 2">
    <name type="scientific">Paramuricea clavata</name>
    <name type="common">Red gorgonian</name>
    <name type="synonym">Violescent sea-whip</name>
    <dbReference type="NCBI Taxonomy" id="317549"/>
    <lineage>
        <taxon>Eukaryota</taxon>
        <taxon>Metazoa</taxon>
        <taxon>Cnidaria</taxon>
        <taxon>Anthozoa</taxon>
        <taxon>Octocorallia</taxon>
        <taxon>Malacalcyonacea</taxon>
        <taxon>Plexauridae</taxon>
        <taxon>Paramuricea</taxon>
    </lineage>
</organism>
<dbReference type="AlphaFoldDB" id="A0A6S7JVZ6"/>
<gene>
    <name evidence="1" type="ORF">PACLA_8A046438</name>
</gene>
<accession>A0A6S7JVZ6</accession>
<keyword evidence="2" id="KW-1185">Reference proteome</keyword>
<evidence type="ECO:0000313" key="2">
    <source>
        <dbReference type="Proteomes" id="UP001152795"/>
    </source>
</evidence>
<dbReference type="OrthoDB" id="10068564at2759"/>
<comment type="caution">
    <text evidence="1">The sequence shown here is derived from an EMBL/GenBank/DDBJ whole genome shotgun (WGS) entry which is preliminary data.</text>
</comment>
<dbReference type="EMBL" id="CACRXK020011040">
    <property type="protein sequence ID" value="CAB4020602.1"/>
    <property type="molecule type" value="Genomic_DNA"/>
</dbReference>
<dbReference type="Proteomes" id="UP001152795">
    <property type="component" value="Unassembled WGS sequence"/>
</dbReference>
<evidence type="ECO:0000313" key="1">
    <source>
        <dbReference type="EMBL" id="CAB4020602.1"/>
    </source>
</evidence>
<proteinExistence type="predicted"/>
<name>A0A6S7JVZ6_PARCT</name>
<reference evidence="1" key="1">
    <citation type="submission" date="2020-04" db="EMBL/GenBank/DDBJ databases">
        <authorList>
            <person name="Alioto T."/>
            <person name="Alioto T."/>
            <person name="Gomez Garrido J."/>
        </authorList>
    </citation>
    <scope>NUCLEOTIDE SEQUENCE</scope>
    <source>
        <strain evidence="1">A484AB</strain>
    </source>
</reference>
<sequence>MKYINETIDTADLNGKCKHNEYADKRRHARTLQLAVGDCVFVQQEKQNNLPPQFDPNSYTITAVKGTMNTATRADHCITRNSSHFKSFTGSASNQGETSDNKV</sequence>
<protein>
    <submittedName>
        <fullName evidence="1">Uncharacterized protein</fullName>
    </submittedName>
</protein>